<evidence type="ECO:0000313" key="12">
    <source>
        <dbReference type="EMBL" id="WZN61489.1"/>
    </source>
</evidence>
<keyword evidence="3 11" id="KW-0813">Transport</keyword>
<dbReference type="PANTHER" id="PTHR11693:SF22">
    <property type="entry name" value="ATP SYNTHASE SUBUNIT GAMMA, MITOCHONDRIAL"/>
    <property type="match status" value="1"/>
</dbReference>
<keyword evidence="6 11" id="KW-0406">Ion transport</keyword>
<keyword evidence="4 11" id="KW-0375">Hydrogen ion transport</keyword>
<dbReference type="EMBL" id="CP151504">
    <property type="protein sequence ID" value="WZN61489.1"/>
    <property type="molecule type" value="Genomic_DNA"/>
</dbReference>
<dbReference type="InterPro" id="IPR000131">
    <property type="entry name" value="ATP_synth_F1_gsu"/>
</dbReference>
<keyword evidence="5" id="KW-0999">Mitochondrion inner membrane</keyword>
<dbReference type="GO" id="GO:0046933">
    <property type="term" value="F:proton-transporting ATP synthase activity, rotational mechanism"/>
    <property type="evidence" value="ECO:0007669"/>
    <property type="project" value="InterPro"/>
</dbReference>
<dbReference type="Proteomes" id="UP001472866">
    <property type="component" value="Chromosome 04"/>
</dbReference>
<evidence type="ECO:0000256" key="3">
    <source>
        <dbReference type="ARBA" id="ARBA00022448"/>
    </source>
</evidence>
<evidence type="ECO:0000256" key="1">
    <source>
        <dbReference type="ARBA" id="ARBA00004637"/>
    </source>
</evidence>
<evidence type="ECO:0000256" key="10">
    <source>
        <dbReference type="ARBA" id="ARBA00023310"/>
    </source>
</evidence>
<dbReference type="PANTHER" id="PTHR11693">
    <property type="entry name" value="ATP SYNTHASE GAMMA CHAIN"/>
    <property type="match status" value="1"/>
</dbReference>
<comment type="subcellular location">
    <subcellularLocation>
        <location evidence="1">Mitochondrion inner membrane</location>
        <topology evidence="1">Peripheral membrane protein</topology>
    </subcellularLocation>
</comment>
<comment type="subunit">
    <text evidence="11">F-type ATPases have 2 components, CF(1) - the catalytic core - and CF(0) - the membrane proton channel. CF(1) and CF(0) have multiple subunits.</text>
</comment>
<evidence type="ECO:0000256" key="5">
    <source>
        <dbReference type="ARBA" id="ARBA00022792"/>
    </source>
</evidence>
<dbReference type="SUPFAM" id="SSF52943">
    <property type="entry name" value="ATP synthase (F1-ATPase), gamma subunit"/>
    <property type="match status" value="1"/>
</dbReference>
<evidence type="ECO:0000256" key="7">
    <source>
        <dbReference type="ARBA" id="ARBA00023128"/>
    </source>
</evidence>
<dbReference type="NCBIfam" id="TIGR01146">
    <property type="entry name" value="ATPsyn_F1gamma"/>
    <property type="match status" value="1"/>
</dbReference>
<evidence type="ECO:0000313" key="13">
    <source>
        <dbReference type="Proteomes" id="UP001472866"/>
    </source>
</evidence>
<evidence type="ECO:0000256" key="6">
    <source>
        <dbReference type="ARBA" id="ARBA00023065"/>
    </source>
</evidence>
<keyword evidence="10 11" id="KW-0066">ATP synthesis</keyword>
<dbReference type="Pfam" id="PF00231">
    <property type="entry name" value="ATP-synt"/>
    <property type="match status" value="1"/>
</dbReference>
<evidence type="ECO:0000256" key="11">
    <source>
        <dbReference type="RuleBase" id="RU004001"/>
    </source>
</evidence>
<dbReference type="InterPro" id="IPR035968">
    <property type="entry name" value="ATP_synth_F1_ATPase_gsu"/>
</dbReference>
<keyword evidence="13" id="KW-1185">Reference proteome</keyword>
<keyword evidence="9 11" id="KW-0139">CF(1)</keyword>
<keyword evidence="8" id="KW-0472">Membrane</keyword>
<evidence type="ECO:0000256" key="4">
    <source>
        <dbReference type="ARBA" id="ARBA00022781"/>
    </source>
</evidence>
<sequence>MALRNLSTVMRGPLGLQQAGLLAPASACAAQTVGAPHLSKGGPSTQVRNASQLETQQKMKSVGNIMKITKAMKMVAAARMKGAQRKVEACRGMVDPSIKLFGDNPLVEGKSVTVPITSDKGLCGGVNSQVNRVVKALQDVRADGAEAPRLCIVGDKGRSVLTRGMPESVDFVADQATKQAVTFATASAIAEEILKTDSAASRIVFNKFKSAIAFQPTVATVPSPETIESKPELVEKFDEYELEGPDRSEFLTDLQEFNLASTIYWGMLENGCSEQASRVQAMENSSKNAEEMLSALTIKYNKTRQAGITTELIEIISGAVALEG</sequence>
<dbReference type="FunFam" id="3.40.1380.10:FF:000003">
    <property type="entry name" value="ATP synthase subunit gamma"/>
    <property type="match status" value="1"/>
</dbReference>
<dbReference type="Gene3D" id="1.10.287.80">
    <property type="entry name" value="ATP synthase, gamma subunit, helix hairpin domain"/>
    <property type="match status" value="1"/>
</dbReference>
<keyword evidence="7" id="KW-0496">Mitochondrion</keyword>
<reference evidence="12 13" key="1">
    <citation type="submission" date="2024-03" db="EMBL/GenBank/DDBJ databases">
        <title>Complete genome sequence of the green alga Chloropicon roscoffensis RCC1871.</title>
        <authorList>
            <person name="Lemieux C."/>
            <person name="Pombert J.-F."/>
            <person name="Otis C."/>
            <person name="Turmel M."/>
        </authorList>
    </citation>
    <scope>NUCLEOTIDE SEQUENCE [LARGE SCALE GENOMIC DNA]</scope>
    <source>
        <strain evidence="12 13">RCC1871</strain>
    </source>
</reference>
<gene>
    <name evidence="12" type="ORF">HKI87_04g30240</name>
</gene>
<evidence type="ECO:0000256" key="2">
    <source>
        <dbReference type="ARBA" id="ARBA00007681"/>
    </source>
</evidence>
<dbReference type="AlphaFoldDB" id="A0AAX4P6T0"/>
<dbReference type="GO" id="GO:0045259">
    <property type="term" value="C:proton-transporting ATP synthase complex"/>
    <property type="evidence" value="ECO:0007669"/>
    <property type="project" value="UniProtKB-KW"/>
</dbReference>
<dbReference type="PRINTS" id="PR00126">
    <property type="entry name" value="ATPASEGAMMA"/>
</dbReference>
<proteinExistence type="inferred from homology"/>
<evidence type="ECO:0000256" key="8">
    <source>
        <dbReference type="ARBA" id="ARBA00023136"/>
    </source>
</evidence>
<dbReference type="PIRSF" id="PIRSF039089">
    <property type="entry name" value="ATP_synthase_gamma"/>
    <property type="match status" value="1"/>
</dbReference>
<dbReference type="InterPro" id="IPR023632">
    <property type="entry name" value="ATP_synth_F1_gsu_CS"/>
</dbReference>
<dbReference type="CDD" id="cd12151">
    <property type="entry name" value="F1-ATPase_gamma"/>
    <property type="match status" value="1"/>
</dbReference>
<evidence type="ECO:0000256" key="9">
    <source>
        <dbReference type="ARBA" id="ARBA00023196"/>
    </source>
</evidence>
<dbReference type="PROSITE" id="PS00153">
    <property type="entry name" value="ATPASE_GAMMA"/>
    <property type="match status" value="1"/>
</dbReference>
<protein>
    <recommendedName>
        <fullName evidence="11">ATP synthase subunit gamma</fullName>
    </recommendedName>
</protein>
<organism evidence="12 13">
    <name type="scientific">Chloropicon roscoffensis</name>
    <dbReference type="NCBI Taxonomy" id="1461544"/>
    <lineage>
        <taxon>Eukaryota</taxon>
        <taxon>Viridiplantae</taxon>
        <taxon>Chlorophyta</taxon>
        <taxon>Chloropicophyceae</taxon>
        <taxon>Chloropicales</taxon>
        <taxon>Chloropicaceae</taxon>
        <taxon>Chloropicon</taxon>
    </lineage>
</organism>
<comment type="similarity">
    <text evidence="2 11">Belongs to the ATPase gamma chain family.</text>
</comment>
<accession>A0AAX4P6T0</accession>
<name>A0AAX4P6T0_9CHLO</name>
<dbReference type="GO" id="GO:0005743">
    <property type="term" value="C:mitochondrial inner membrane"/>
    <property type="evidence" value="ECO:0007669"/>
    <property type="project" value="UniProtKB-SubCell"/>
</dbReference>
<dbReference type="Gene3D" id="3.40.1380.10">
    <property type="match status" value="1"/>
</dbReference>